<keyword evidence="1" id="KW-0328">Glycosyltransferase</keyword>
<organism evidence="4 5">
    <name type="scientific">Campylobacter insulaenigrae</name>
    <dbReference type="NCBI Taxonomy" id="260714"/>
    <lineage>
        <taxon>Bacteria</taxon>
        <taxon>Pseudomonadati</taxon>
        <taxon>Campylobacterota</taxon>
        <taxon>Epsilonproteobacteria</taxon>
        <taxon>Campylobacterales</taxon>
        <taxon>Campylobacteraceae</taxon>
        <taxon>Campylobacter</taxon>
    </lineage>
</organism>
<dbReference type="Gene3D" id="3.90.550.10">
    <property type="entry name" value="Spore Coat Polysaccharide Biosynthesis Protein SpsA, Chain A"/>
    <property type="match status" value="1"/>
</dbReference>
<keyword evidence="5" id="KW-1185">Reference proteome</keyword>
<evidence type="ECO:0000313" key="4">
    <source>
        <dbReference type="EMBL" id="TWO27862.1"/>
    </source>
</evidence>
<evidence type="ECO:0000256" key="1">
    <source>
        <dbReference type="ARBA" id="ARBA00022676"/>
    </source>
</evidence>
<gene>
    <name evidence="4" type="ORF">ZA01_00885</name>
</gene>
<evidence type="ECO:0000313" key="5">
    <source>
        <dbReference type="Proteomes" id="UP000321614"/>
    </source>
</evidence>
<dbReference type="PANTHER" id="PTHR13778">
    <property type="entry name" value="GLYCOSYLTRANSFERASE 8 DOMAIN-CONTAINING PROTEIN"/>
    <property type="match status" value="1"/>
</dbReference>
<proteinExistence type="predicted"/>
<reference evidence="4 5" key="1">
    <citation type="submission" date="2019-07" db="EMBL/GenBank/DDBJ databases">
        <title>Rapid identification of Enteric Bacteria from Whole Genome Sequences (WGS) using Average Nucleotide Identity (ANI).</title>
        <authorList>
            <person name="Lane C."/>
        </authorList>
    </citation>
    <scope>NUCLEOTIDE SEQUENCE [LARGE SCALE GENOMIC DNA]</scope>
    <source>
        <strain evidence="4 5">2011D-8905</strain>
    </source>
</reference>
<name>A0ABY3G6B4_9BACT</name>
<dbReference type="Pfam" id="PF01501">
    <property type="entry name" value="Glyco_transf_8"/>
    <property type="match status" value="1"/>
</dbReference>
<sequence length="125" mass="14701">MIPCKISIHKVKNNEFQNARAWGFENNKNHPTYLRFYIDKFINADVCLYLDVDMLVVDDISELFSFDLKDKFGACVLDSIYMPNHTIQAKNNEENIKLNPNYHFNAGFLLLNLKEWKKANIKNKL</sequence>
<dbReference type="EMBL" id="VOAW01000005">
    <property type="protein sequence ID" value="TWO27862.1"/>
    <property type="molecule type" value="Genomic_DNA"/>
</dbReference>
<accession>A0ABY3G6B4</accession>
<evidence type="ECO:0000256" key="3">
    <source>
        <dbReference type="ARBA" id="ARBA00022723"/>
    </source>
</evidence>
<dbReference type="InterPro" id="IPR029044">
    <property type="entry name" value="Nucleotide-diphossugar_trans"/>
</dbReference>
<dbReference type="InterPro" id="IPR050748">
    <property type="entry name" value="Glycosyltrans_8_dom-fam"/>
</dbReference>
<dbReference type="Proteomes" id="UP000321614">
    <property type="component" value="Unassembled WGS sequence"/>
</dbReference>
<dbReference type="InterPro" id="IPR002495">
    <property type="entry name" value="Glyco_trans_8"/>
</dbReference>
<comment type="caution">
    <text evidence="4">The sequence shown here is derived from an EMBL/GenBank/DDBJ whole genome shotgun (WGS) entry which is preliminary data.</text>
</comment>
<keyword evidence="3" id="KW-0479">Metal-binding</keyword>
<evidence type="ECO:0008006" key="6">
    <source>
        <dbReference type="Google" id="ProtNLM"/>
    </source>
</evidence>
<keyword evidence="2" id="KW-0808">Transferase</keyword>
<protein>
    <recommendedName>
        <fullName evidence="6">Glycosyltransferase family 8 protein</fullName>
    </recommendedName>
</protein>
<evidence type="ECO:0000256" key="2">
    <source>
        <dbReference type="ARBA" id="ARBA00022679"/>
    </source>
</evidence>
<dbReference type="PANTHER" id="PTHR13778:SF47">
    <property type="entry name" value="LIPOPOLYSACCHARIDE 1,3-GALACTOSYLTRANSFERASE"/>
    <property type="match status" value="1"/>
</dbReference>
<dbReference type="SUPFAM" id="SSF53448">
    <property type="entry name" value="Nucleotide-diphospho-sugar transferases"/>
    <property type="match status" value="1"/>
</dbReference>